<dbReference type="GO" id="GO:0006465">
    <property type="term" value="P:signal peptide processing"/>
    <property type="evidence" value="ECO:0007669"/>
    <property type="project" value="TreeGrafter"/>
</dbReference>
<feature type="transmembrane region" description="Helical" evidence="2">
    <location>
        <begin position="93"/>
        <end position="115"/>
    </location>
</feature>
<feature type="domain" description="Prepilin type IV endopeptidase peptidase" evidence="3">
    <location>
        <begin position="53"/>
        <end position="149"/>
    </location>
</feature>
<dbReference type="InterPro" id="IPR000045">
    <property type="entry name" value="Prepilin_IV_endopep_pep"/>
</dbReference>
<keyword evidence="2" id="KW-0812">Transmembrane</keyword>
<name>A0A2U1THZ0_9MICO</name>
<keyword evidence="2" id="KW-0472">Membrane</keyword>
<reference evidence="5" key="1">
    <citation type="submission" date="2018-04" db="EMBL/GenBank/DDBJ databases">
        <authorList>
            <person name="Liu S."/>
            <person name="Wang Z."/>
            <person name="Li J."/>
        </authorList>
    </citation>
    <scope>NUCLEOTIDE SEQUENCE [LARGE SCALE GENOMIC DNA]</scope>
    <source>
        <strain evidence="5">622</strain>
    </source>
</reference>
<feature type="transmembrane region" description="Helical" evidence="2">
    <location>
        <begin position="21"/>
        <end position="47"/>
    </location>
</feature>
<comment type="similarity">
    <text evidence="1">Belongs to the peptidase A24 family.</text>
</comment>
<accession>A0A2U1THZ0</accession>
<organism evidence="4 5">
    <name type="scientific">Mycetocola zhujimingii</name>
    <dbReference type="NCBI Taxonomy" id="2079792"/>
    <lineage>
        <taxon>Bacteria</taxon>
        <taxon>Bacillati</taxon>
        <taxon>Actinomycetota</taxon>
        <taxon>Actinomycetes</taxon>
        <taxon>Micrococcales</taxon>
        <taxon>Microbacteriaceae</taxon>
        <taxon>Mycetocola</taxon>
    </lineage>
</organism>
<dbReference type="PANTHER" id="PTHR30487">
    <property type="entry name" value="TYPE 4 PREPILIN-LIKE PROTEINS LEADER PEPTIDE-PROCESSING ENZYME"/>
    <property type="match status" value="1"/>
</dbReference>
<dbReference type="Pfam" id="PF01478">
    <property type="entry name" value="Peptidase_A24"/>
    <property type="match status" value="1"/>
</dbReference>
<proteinExistence type="inferred from homology"/>
<evidence type="ECO:0000256" key="2">
    <source>
        <dbReference type="SAM" id="Phobius"/>
    </source>
</evidence>
<keyword evidence="5" id="KW-1185">Reference proteome</keyword>
<gene>
    <name evidence="4" type="ORF">DF223_03985</name>
</gene>
<evidence type="ECO:0000313" key="5">
    <source>
        <dbReference type="Proteomes" id="UP000244962"/>
    </source>
</evidence>
<evidence type="ECO:0000256" key="1">
    <source>
        <dbReference type="ARBA" id="ARBA00005801"/>
    </source>
</evidence>
<evidence type="ECO:0000313" key="4">
    <source>
        <dbReference type="EMBL" id="PWC08495.1"/>
    </source>
</evidence>
<dbReference type="GO" id="GO:0005886">
    <property type="term" value="C:plasma membrane"/>
    <property type="evidence" value="ECO:0007669"/>
    <property type="project" value="TreeGrafter"/>
</dbReference>
<sequence>MSLARIRGLQPPAREWVARAPVVVLLAMLTVLAVGIRPLCIGVLALAVVTGELVRIDVAEHRLPNRIVLPLYPVVLLALAAEWAAGGTAPLPALASGAGVFVFLLLLSIAGGMGMGDVKLGGVLGLCLGALGVHWVAVGLVCAFVFGAIGGAAALLAPSSGPAGPRARRRVAFGPFLLAGFWLAVVASGLVGEASGG</sequence>
<dbReference type="Gene3D" id="1.20.120.1220">
    <property type="match status" value="1"/>
</dbReference>
<feature type="transmembrane region" description="Helical" evidence="2">
    <location>
        <begin position="67"/>
        <end position="86"/>
    </location>
</feature>
<dbReference type="InterPro" id="IPR050882">
    <property type="entry name" value="Prepilin_peptidase/N-MTase"/>
</dbReference>
<dbReference type="RefSeq" id="WP_108962227.1">
    <property type="nucleotide sequence ID" value="NZ_QEFB01000001.1"/>
</dbReference>
<keyword evidence="2" id="KW-1133">Transmembrane helix</keyword>
<dbReference type="PANTHER" id="PTHR30487:SF0">
    <property type="entry name" value="PREPILIN LEADER PEPTIDASE_N-METHYLTRANSFERASE-RELATED"/>
    <property type="match status" value="1"/>
</dbReference>
<dbReference type="GO" id="GO:0004190">
    <property type="term" value="F:aspartic-type endopeptidase activity"/>
    <property type="evidence" value="ECO:0007669"/>
    <property type="project" value="InterPro"/>
</dbReference>
<dbReference type="Proteomes" id="UP000244962">
    <property type="component" value="Unassembled WGS sequence"/>
</dbReference>
<dbReference type="AlphaFoldDB" id="A0A2U1THZ0"/>
<feature type="transmembrane region" description="Helical" evidence="2">
    <location>
        <begin position="171"/>
        <end position="191"/>
    </location>
</feature>
<evidence type="ECO:0000259" key="3">
    <source>
        <dbReference type="Pfam" id="PF01478"/>
    </source>
</evidence>
<comment type="caution">
    <text evidence="4">The sequence shown here is derived from an EMBL/GenBank/DDBJ whole genome shotgun (WGS) entry which is preliminary data.</text>
</comment>
<protein>
    <submittedName>
        <fullName evidence="4">Prepilin peptidase</fullName>
    </submittedName>
</protein>
<feature type="transmembrane region" description="Helical" evidence="2">
    <location>
        <begin position="135"/>
        <end position="159"/>
    </location>
</feature>
<dbReference type="EMBL" id="QEFB01000001">
    <property type="protein sequence ID" value="PWC08495.1"/>
    <property type="molecule type" value="Genomic_DNA"/>
</dbReference>